<sequence length="348" mass="38894">MRFAIAGAQHFHLLDLLQTMRSFPDIEWVGVCHAHPNYRRLLAEEYRLPIYDSLGDLLEQAQPEAVACFDAFTERTATIAACLRRGIHVLADKPPAISFDQLAELEEAFYETRSLNPAPVLAALFSERYNPPVLTLKRLIATGTIGPVVNFTAFRPHKLKKGTRPEWMFRRRSYGGILVDLTVHDLDVYHWLTGRLPVAIMAAHSNFSCPEYPEFEDNGQIFFTAADGSAGFIKTEWLAPEAFPSHGDCRYFVTGTRGTVEVHTGGDITDRDGKVVLCTHDQPPVQVPLVRPDHDLYADFLCQCRGIATPGAPMIQATELFATLRTVLTARDAADQQKRLSLTWPESG</sequence>
<comment type="caution">
    <text evidence="3">The sequence shown here is derived from an EMBL/GenBank/DDBJ whole genome shotgun (WGS) entry which is preliminary data.</text>
</comment>
<dbReference type="RefSeq" id="WP_207930727.1">
    <property type="nucleotide sequence ID" value="NZ_SLUN01000008.1"/>
</dbReference>
<dbReference type="Pfam" id="PF22725">
    <property type="entry name" value="GFO_IDH_MocA_C3"/>
    <property type="match status" value="1"/>
</dbReference>
<gene>
    <name evidence="3" type="ORF">EDC14_100849</name>
</gene>
<proteinExistence type="predicted"/>
<evidence type="ECO:0000313" key="3">
    <source>
        <dbReference type="EMBL" id="TCL70904.1"/>
    </source>
</evidence>
<dbReference type="InterPro" id="IPR000683">
    <property type="entry name" value="Gfo/Idh/MocA-like_OxRdtase_N"/>
</dbReference>
<accession>A0A4R1RWR9</accession>
<dbReference type="PANTHER" id="PTHR43377">
    <property type="entry name" value="BILIVERDIN REDUCTASE A"/>
    <property type="match status" value="1"/>
</dbReference>
<dbReference type="InterPro" id="IPR055170">
    <property type="entry name" value="GFO_IDH_MocA-like_dom"/>
</dbReference>
<protein>
    <submittedName>
        <fullName evidence="3">Putative dehydrogenase</fullName>
    </submittedName>
</protein>
<dbReference type="Gene3D" id="3.40.50.720">
    <property type="entry name" value="NAD(P)-binding Rossmann-like Domain"/>
    <property type="match status" value="1"/>
</dbReference>
<dbReference type="SUPFAM" id="SSF55347">
    <property type="entry name" value="Glyceraldehyde-3-phosphate dehydrogenase-like, C-terminal domain"/>
    <property type="match status" value="1"/>
</dbReference>
<dbReference type="EMBL" id="SLUN01000008">
    <property type="protein sequence ID" value="TCL70904.1"/>
    <property type="molecule type" value="Genomic_DNA"/>
</dbReference>
<evidence type="ECO:0000259" key="1">
    <source>
        <dbReference type="Pfam" id="PF01408"/>
    </source>
</evidence>
<dbReference type="GO" id="GO:0000166">
    <property type="term" value="F:nucleotide binding"/>
    <property type="evidence" value="ECO:0007669"/>
    <property type="project" value="InterPro"/>
</dbReference>
<evidence type="ECO:0000259" key="2">
    <source>
        <dbReference type="Pfam" id="PF22725"/>
    </source>
</evidence>
<dbReference type="Gene3D" id="3.30.360.10">
    <property type="entry name" value="Dihydrodipicolinate Reductase, domain 2"/>
    <property type="match status" value="1"/>
</dbReference>
<organism evidence="3 4">
    <name type="scientific">Hydrogenispora ethanolica</name>
    <dbReference type="NCBI Taxonomy" id="1082276"/>
    <lineage>
        <taxon>Bacteria</taxon>
        <taxon>Bacillati</taxon>
        <taxon>Bacillota</taxon>
        <taxon>Hydrogenispora</taxon>
    </lineage>
</organism>
<dbReference type="SUPFAM" id="SSF51735">
    <property type="entry name" value="NAD(P)-binding Rossmann-fold domains"/>
    <property type="match status" value="1"/>
</dbReference>
<name>A0A4R1RWR9_HYDET</name>
<evidence type="ECO:0000313" key="4">
    <source>
        <dbReference type="Proteomes" id="UP000295008"/>
    </source>
</evidence>
<dbReference type="AlphaFoldDB" id="A0A4R1RWR9"/>
<dbReference type="Pfam" id="PF01408">
    <property type="entry name" value="GFO_IDH_MocA"/>
    <property type="match status" value="1"/>
</dbReference>
<feature type="domain" description="GFO/IDH/MocA-like oxidoreductase" evidence="2">
    <location>
        <begin position="134"/>
        <end position="261"/>
    </location>
</feature>
<dbReference type="PANTHER" id="PTHR43377:SF1">
    <property type="entry name" value="BILIVERDIN REDUCTASE A"/>
    <property type="match status" value="1"/>
</dbReference>
<dbReference type="Proteomes" id="UP000295008">
    <property type="component" value="Unassembled WGS sequence"/>
</dbReference>
<reference evidence="3 4" key="1">
    <citation type="submission" date="2019-03" db="EMBL/GenBank/DDBJ databases">
        <title>Genomic Encyclopedia of Type Strains, Phase IV (KMG-IV): sequencing the most valuable type-strain genomes for metagenomic binning, comparative biology and taxonomic classification.</title>
        <authorList>
            <person name="Goeker M."/>
        </authorList>
    </citation>
    <scope>NUCLEOTIDE SEQUENCE [LARGE SCALE GENOMIC DNA]</scope>
    <source>
        <strain evidence="3 4">LX-B</strain>
    </source>
</reference>
<keyword evidence="4" id="KW-1185">Reference proteome</keyword>
<dbReference type="InterPro" id="IPR051450">
    <property type="entry name" value="Gfo/Idh/MocA_Oxidoreductases"/>
</dbReference>
<dbReference type="InterPro" id="IPR036291">
    <property type="entry name" value="NAD(P)-bd_dom_sf"/>
</dbReference>
<feature type="domain" description="Gfo/Idh/MocA-like oxidoreductase N-terminal" evidence="1">
    <location>
        <begin position="1"/>
        <end position="110"/>
    </location>
</feature>